<evidence type="ECO:0000256" key="3">
    <source>
        <dbReference type="ARBA" id="ARBA00022692"/>
    </source>
</evidence>
<keyword evidence="5 6" id="KW-0472">Membrane</keyword>
<dbReference type="SUPFAM" id="SSF103473">
    <property type="entry name" value="MFS general substrate transporter"/>
    <property type="match status" value="1"/>
</dbReference>
<proteinExistence type="predicted"/>
<feature type="transmembrane region" description="Helical" evidence="6">
    <location>
        <begin position="70"/>
        <end position="95"/>
    </location>
</feature>
<dbReference type="CDD" id="cd17330">
    <property type="entry name" value="MFS_SLC46_TetA_like"/>
    <property type="match status" value="1"/>
</dbReference>
<sequence>MNQDELSRSYTESINSAWLDEANQDRRSMDGLSRAASRRPSYTNLSTYSNYAPQQDSYDVEPTPLPKVQIFIICIILFSEPLTSTILFPFIYFMIRDFHLSDDEKEIGAYAGWITSVFFLAQFCTALIWGRLSDRHGRRPVLLTGLIGNSLSSCSFGLSKSLWWAVASRALCGVLNGNGGVARSMLSEITDETNRAFAFSLFGFCWGIGMIGGFLCNPVDNFPSLFGGNAFLKEYPYFLPCFVSSIGSLVGFGLGFFYLKESNPSVLRRKQIHSHALTQDEREALLDTTDSKFTKQQQPAGLSSITKTSYICILTYSIFAFHSMVFDEVMPLFFSTPAYAGGLGFGTQELARALSFAGFLQLIFQFYCYPWVNKRLPSLQMVRTAFLIFIPCYFVYPELTTVKHWFDAAGFSLWPFRGVYMSILSFRNLGNCFAFTSIMVLVNNSATEHNLGMVNG</sequence>
<dbReference type="InterPro" id="IPR001958">
    <property type="entry name" value="Tet-R_TetA/multi-R_MdtG-like"/>
</dbReference>
<keyword evidence="3 6" id="KW-0812">Transmembrane</keyword>
<dbReference type="OMA" id="ICRPEHE"/>
<dbReference type="Gene3D" id="1.20.1250.20">
    <property type="entry name" value="MFS general substrate transporter like domains"/>
    <property type="match status" value="1"/>
</dbReference>
<dbReference type="AlphaFoldDB" id="A0A1X2GZB6"/>
<comment type="subcellular location">
    <subcellularLocation>
        <location evidence="1">Membrane</location>
        <topology evidence="1">Multi-pass membrane protein</topology>
    </subcellularLocation>
</comment>
<name>A0A1X2GZB6_SYNRA</name>
<dbReference type="PRINTS" id="PR01035">
    <property type="entry name" value="TCRTETA"/>
</dbReference>
<gene>
    <name evidence="8" type="ORF">BCR43DRAFT_533029</name>
</gene>
<evidence type="ECO:0000256" key="5">
    <source>
        <dbReference type="ARBA" id="ARBA00023136"/>
    </source>
</evidence>
<dbReference type="GO" id="GO:0016020">
    <property type="term" value="C:membrane"/>
    <property type="evidence" value="ECO:0007669"/>
    <property type="project" value="UniProtKB-SubCell"/>
</dbReference>
<accession>A0A1X2GZB6</accession>
<evidence type="ECO:0000256" key="4">
    <source>
        <dbReference type="ARBA" id="ARBA00022989"/>
    </source>
</evidence>
<protein>
    <submittedName>
        <fullName evidence="8">Major facilitator superfamily domain-containing protein</fullName>
    </submittedName>
</protein>
<evidence type="ECO:0000259" key="7">
    <source>
        <dbReference type="PROSITE" id="PS50850"/>
    </source>
</evidence>
<dbReference type="PANTHER" id="PTHR23504:SF15">
    <property type="entry name" value="MAJOR FACILITATOR SUPERFAMILY (MFS) PROFILE DOMAIN-CONTAINING PROTEIN"/>
    <property type="match status" value="1"/>
</dbReference>
<evidence type="ECO:0000256" key="6">
    <source>
        <dbReference type="SAM" id="Phobius"/>
    </source>
</evidence>
<feature type="transmembrane region" description="Helical" evidence="6">
    <location>
        <begin position="235"/>
        <end position="259"/>
    </location>
</feature>
<dbReference type="PROSITE" id="PS50850">
    <property type="entry name" value="MFS"/>
    <property type="match status" value="1"/>
</dbReference>
<dbReference type="Pfam" id="PF07690">
    <property type="entry name" value="MFS_1"/>
    <property type="match status" value="1"/>
</dbReference>
<feature type="transmembrane region" description="Helical" evidence="6">
    <location>
        <begin position="107"/>
        <end position="129"/>
    </location>
</feature>
<dbReference type="InParanoid" id="A0A1X2GZB6"/>
<keyword evidence="4 6" id="KW-1133">Transmembrane helix</keyword>
<evidence type="ECO:0000256" key="1">
    <source>
        <dbReference type="ARBA" id="ARBA00004141"/>
    </source>
</evidence>
<dbReference type="InterPro" id="IPR011701">
    <property type="entry name" value="MFS"/>
</dbReference>
<feature type="transmembrane region" description="Helical" evidence="6">
    <location>
        <begin position="196"/>
        <end position="215"/>
    </location>
</feature>
<keyword evidence="9" id="KW-1185">Reference proteome</keyword>
<evidence type="ECO:0000256" key="2">
    <source>
        <dbReference type="ARBA" id="ARBA00022448"/>
    </source>
</evidence>
<dbReference type="InterPro" id="IPR020846">
    <property type="entry name" value="MFS_dom"/>
</dbReference>
<comment type="caution">
    <text evidence="8">The sequence shown here is derived from an EMBL/GenBank/DDBJ whole genome shotgun (WGS) entry which is preliminary data.</text>
</comment>
<feature type="domain" description="Major facilitator superfamily (MFS) profile" evidence="7">
    <location>
        <begin position="69"/>
        <end position="456"/>
    </location>
</feature>
<dbReference type="EMBL" id="MCGN01000013">
    <property type="protein sequence ID" value="ORY89881.1"/>
    <property type="molecule type" value="Genomic_DNA"/>
</dbReference>
<reference evidence="8 9" key="1">
    <citation type="submission" date="2016-07" db="EMBL/GenBank/DDBJ databases">
        <title>Pervasive Adenine N6-methylation of Active Genes in Fungi.</title>
        <authorList>
            <consortium name="DOE Joint Genome Institute"/>
            <person name="Mondo S.J."/>
            <person name="Dannebaum R.O."/>
            <person name="Kuo R.C."/>
            <person name="Labutti K."/>
            <person name="Haridas S."/>
            <person name="Kuo A."/>
            <person name="Salamov A."/>
            <person name="Ahrendt S.R."/>
            <person name="Lipzen A."/>
            <person name="Sullivan W."/>
            <person name="Andreopoulos W.B."/>
            <person name="Clum A."/>
            <person name="Lindquist E."/>
            <person name="Daum C."/>
            <person name="Ramamoorthy G.K."/>
            <person name="Gryganskyi A."/>
            <person name="Culley D."/>
            <person name="Magnuson J.K."/>
            <person name="James T.Y."/>
            <person name="O'Malley M.A."/>
            <person name="Stajich J.E."/>
            <person name="Spatafora J.W."/>
            <person name="Visel A."/>
            <person name="Grigoriev I.V."/>
        </authorList>
    </citation>
    <scope>NUCLEOTIDE SEQUENCE [LARGE SCALE GENOMIC DNA]</scope>
    <source>
        <strain evidence="8 9">NRRL 2496</strain>
    </source>
</reference>
<feature type="transmembrane region" description="Helical" evidence="6">
    <location>
        <begin position="350"/>
        <end position="369"/>
    </location>
</feature>
<organism evidence="8 9">
    <name type="scientific">Syncephalastrum racemosum</name>
    <name type="common">Filamentous fungus</name>
    <dbReference type="NCBI Taxonomy" id="13706"/>
    <lineage>
        <taxon>Eukaryota</taxon>
        <taxon>Fungi</taxon>
        <taxon>Fungi incertae sedis</taxon>
        <taxon>Mucoromycota</taxon>
        <taxon>Mucoromycotina</taxon>
        <taxon>Mucoromycetes</taxon>
        <taxon>Mucorales</taxon>
        <taxon>Syncephalastraceae</taxon>
        <taxon>Syncephalastrum</taxon>
    </lineage>
</organism>
<feature type="transmembrane region" description="Helical" evidence="6">
    <location>
        <begin position="381"/>
        <end position="399"/>
    </location>
</feature>
<keyword evidence="2" id="KW-0813">Transport</keyword>
<dbReference type="PANTHER" id="PTHR23504">
    <property type="entry name" value="MAJOR FACILITATOR SUPERFAMILY DOMAIN-CONTAINING PROTEIN 10"/>
    <property type="match status" value="1"/>
</dbReference>
<feature type="transmembrane region" description="Helical" evidence="6">
    <location>
        <begin position="419"/>
        <end position="442"/>
    </location>
</feature>
<evidence type="ECO:0000313" key="9">
    <source>
        <dbReference type="Proteomes" id="UP000242180"/>
    </source>
</evidence>
<dbReference type="OrthoDB" id="419616at2759"/>
<dbReference type="Proteomes" id="UP000242180">
    <property type="component" value="Unassembled WGS sequence"/>
</dbReference>
<evidence type="ECO:0000313" key="8">
    <source>
        <dbReference type="EMBL" id="ORY89881.1"/>
    </source>
</evidence>
<feature type="transmembrane region" description="Helical" evidence="6">
    <location>
        <begin position="310"/>
        <end position="330"/>
    </location>
</feature>
<dbReference type="InterPro" id="IPR036259">
    <property type="entry name" value="MFS_trans_sf"/>
</dbReference>
<dbReference type="GO" id="GO:0022857">
    <property type="term" value="F:transmembrane transporter activity"/>
    <property type="evidence" value="ECO:0007669"/>
    <property type="project" value="InterPro"/>
</dbReference>